<evidence type="ECO:0000256" key="4">
    <source>
        <dbReference type="SAM" id="MobiDB-lite"/>
    </source>
</evidence>
<sequence length="290" mass="31240">MTRWLIAAACLLAFISPAFGADWGEVREAASNLNVREARSPRSEHVLTLTKGQRVRVDFPKDGWYAVFDLTEAERDESRALGYANARFLSPVEGKALEVIASPSAGAPLPGATDTAQTTDSGPARGEGSVKAPAAPTPPAPIQVGVDPSRVPVKITSDRMTYDENSRTVTFIGNVVAVHGELTLWANRLSAFLSSSTGKQFSVDGIERIVAEGTVRAKKGSTEGTCGKLTYFVEDQLLRMEDDPMLQDGPNSLTGEVINFHVRENRSEVVGGKGKRVKAIFLTPEKIKVQ</sequence>
<keyword evidence="1" id="KW-0813">Transport</keyword>
<organism evidence="7 8">
    <name type="scientific">Pseudodesulfovibrio alkaliphilus</name>
    <dbReference type="NCBI Taxonomy" id="2661613"/>
    <lineage>
        <taxon>Bacteria</taxon>
        <taxon>Pseudomonadati</taxon>
        <taxon>Thermodesulfobacteriota</taxon>
        <taxon>Desulfovibrionia</taxon>
        <taxon>Desulfovibrionales</taxon>
        <taxon>Desulfovibrionaceae</taxon>
    </lineage>
</organism>
<dbReference type="Proteomes" id="UP000461162">
    <property type="component" value="Unassembled WGS sequence"/>
</dbReference>
<dbReference type="GO" id="GO:0001530">
    <property type="term" value="F:lipopolysaccharide binding"/>
    <property type="evidence" value="ECO:0007669"/>
    <property type="project" value="InterPro"/>
</dbReference>
<feature type="chain" id="PRO_5029449322" evidence="5">
    <location>
        <begin position="21"/>
        <end position="290"/>
    </location>
</feature>
<dbReference type="InterPro" id="IPR052037">
    <property type="entry name" value="LPS_export_LptA"/>
</dbReference>
<evidence type="ECO:0000313" key="7">
    <source>
        <dbReference type="EMBL" id="MUM78188.1"/>
    </source>
</evidence>
<feature type="domain" description="Organic solvent tolerance-like N-terminal" evidence="6">
    <location>
        <begin position="154"/>
        <end position="265"/>
    </location>
</feature>
<evidence type="ECO:0000259" key="6">
    <source>
        <dbReference type="Pfam" id="PF03968"/>
    </source>
</evidence>
<keyword evidence="8" id="KW-1185">Reference proteome</keyword>
<reference evidence="7 8" key="1">
    <citation type="submission" date="2019-11" db="EMBL/GenBank/DDBJ databases">
        <title>Pseudodesulfovibrio alkaliphilus, sp. nov., an alkaliphilic sulfate-reducing bacteria from mud volcano of Taman peninsula, Russia.</title>
        <authorList>
            <person name="Frolova A."/>
            <person name="Merkel A.Y."/>
            <person name="Slobodkin A.I."/>
        </authorList>
    </citation>
    <scope>NUCLEOTIDE SEQUENCE [LARGE SCALE GENOMIC DNA]</scope>
    <source>
        <strain evidence="7 8">F-1</strain>
    </source>
</reference>
<comment type="caution">
    <text evidence="7">The sequence shown here is derived from an EMBL/GenBank/DDBJ whole genome shotgun (WGS) entry which is preliminary data.</text>
</comment>
<evidence type="ECO:0000313" key="8">
    <source>
        <dbReference type="Proteomes" id="UP000461162"/>
    </source>
</evidence>
<dbReference type="PANTHER" id="PTHR36504:SF1">
    <property type="entry name" value="LIPOPOLYSACCHARIDE EXPORT SYSTEM PROTEIN LPTA"/>
    <property type="match status" value="1"/>
</dbReference>
<dbReference type="RefSeq" id="WP_155934810.1">
    <property type="nucleotide sequence ID" value="NZ_WODC01000007.1"/>
</dbReference>
<keyword evidence="3" id="KW-0574">Periplasm</keyword>
<dbReference type="AlphaFoldDB" id="A0A7K1KQ17"/>
<dbReference type="PANTHER" id="PTHR36504">
    <property type="entry name" value="LIPOPOLYSACCHARIDE EXPORT SYSTEM PROTEIN LPTA"/>
    <property type="match status" value="1"/>
</dbReference>
<evidence type="ECO:0000256" key="2">
    <source>
        <dbReference type="ARBA" id="ARBA00022729"/>
    </source>
</evidence>
<dbReference type="GO" id="GO:0030288">
    <property type="term" value="C:outer membrane-bounded periplasmic space"/>
    <property type="evidence" value="ECO:0007669"/>
    <property type="project" value="TreeGrafter"/>
</dbReference>
<proteinExistence type="predicted"/>
<evidence type="ECO:0000256" key="1">
    <source>
        <dbReference type="ARBA" id="ARBA00022448"/>
    </source>
</evidence>
<dbReference type="Pfam" id="PF03968">
    <property type="entry name" value="LptD_N"/>
    <property type="match status" value="1"/>
</dbReference>
<dbReference type="InterPro" id="IPR014340">
    <property type="entry name" value="LptA"/>
</dbReference>
<feature type="signal peptide" evidence="5">
    <location>
        <begin position="1"/>
        <end position="20"/>
    </location>
</feature>
<dbReference type="GO" id="GO:0009279">
    <property type="term" value="C:cell outer membrane"/>
    <property type="evidence" value="ECO:0007669"/>
    <property type="project" value="TreeGrafter"/>
</dbReference>
<dbReference type="InterPro" id="IPR005653">
    <property type="entry name" value="OstA-like_N"/>
</dbReference>
<name>A0A7K1KQ17_9BACT</name>
<dbReference type="NCBIfam" id="TIGR03002">
    <property type="entry name" value="outer_YhbN_LptA"/>
    <property type="match status" value="1"/>
</dbReference>
<accession>A0A7K1KQ17</accession>
<dbReference type="GO" id="GO:0017089">
    <property type="term" value="F:glycolipid transfer activity"/>
    <property type="evidence" value="ECO:0007669"/>
    <property type="project" value="TreeGrafter"/>
</dbReference>
<dbReference type="EMBL" id="WODC01000007">
    <property type="protein sequence ID" value="MUM78188.1"/>
    <property type="molecule type" value="Genomic_DNA"/>
</dbReference>
<evidence type="ECO:0000256" key="5">
    <source>
        <dbReference type="SAM" id="SignalP"/>
    </source>
</evidence>
<dbReference type="Gene3D" id="2.60.450.10">
    <property type="entry name" value="Lipopolysaccharide (LPS) transport protein A like domain"/>
    <property type="match status" value="1"/>
</dbReference>
<protein>
    <submittedName>
        <fullName evidence="7">Lipopolysaccharide transport periplasmic protein LptA</fullName>
    </submittedName>
</protein>
<evidence type="ECO:0000256" key="3">
    <source>
        <dbReference type="ARBA" id="ARBA00022764"/>
    </source>
</evidence>
<dbReference type="GO" id="GO:0015920">
    <property type="term" value="P:lipopolysaccharide transport"/>
    <property type="evidence" value="ECO:0007669"/>
    <property type="project" value="InterPro"/>
</dbReference>
<dbReference type="Gene3D" id="2.30.30.40">
    <property type="entry name" value="SH3 Domains"/>
    <property type="match status" value="1"/>
</dbReference>
<keyword evidence="2 5" id="KW-0732">Signal</keyword>
<gene>
    <name evidence="7" type="primary">lptA</name>
    <name evidence="7" type="ORF">GKC30_11130</name>
</gene>
<feature type="region of interest" description="Disordered" evidence="4">
    <location>
        <begin position="105"/>
        <end position="147"/>
    </location>
</feature>